<evidence type="ECO:0000256" key="7">
    <source>
        <dbReference type="SAM" id="MobiDB-lite"/>
    </source>
</evidence>
<dbReference type="InterPro" id="IPR004219">
    <property type="entry name" value="TTvirus_Unk"/>
</dbReference>
<feature type="compositionally biased region" description="Basic and acidic residues" evidence="7">
    <location>
        <begin position="693"/>
        <end position="705"/>
    </location>
</feature>
<sequence>MAWRRWRWRPWWRRRRRRRWRRRRRRPRRRRPYRRRRPRRVRRRRGRWRRAYRRWGRRRRRRRHKKKLVLTQWQPAVVKRCLIVGFDPLIICGINRTIFNYTTHSEDFTFNNDSFGGGLCTAQYTLRILFQEKLAQHNFWSASNEDLDLARYLGATIVLYRHPTVDFLVRIRTSPPFEDTDMTAMTLHPGMMMLAKKTIKIPSLKTRPSRKHVVRIRVGAPKLFEDKWYPQNELCDVTLLTIQATTADFQYPFGSPLTNSPCCNFQVLNSNYDNAHSILNLSNEPTNKWHTYRNNCYKFLLEQYSYYNTKQVVAQLKYKWNPNQNPTMPNTSNASLSKKPDDLTKTKTTNEYPHWDTLYGGLAYGHSTVTPGTTSSPTDLKTQMLTGNEFYTTAGKKLIDTFHPIPYYENGSSKANTNIFDYYTGMYSSIFLSSGRSNPEVKGSYTDISYNPLTDKGVGNMIWIDWLTKGDTVYDPKKSKCLLSDFPLWSLCYGYPDYCRKQTGDSGIYYDYRVLIRCPYTYPQLIKHNDKYFGFVVYSENFGLGRLPGGNPNPPTRMRLHWYPNMFHQTEVLECIAQSGPFAYHGDERKAVLTAKYKFRWKWGGNPVFQQVLRDPCTGGAVAPHTSRHPRAIQVHDPKYQAPEYLFHKWDFRRGLFSTKGIKRVSEQPVHDEYFTGSSKRPKKDTNPSPQGEEQKEGSRFRVPELRPWLPSSQETQSQSEQEETAPKTVQEQLQEQLQQQQLMGIQLRNVCLQLARVQAGHSLHPVFQCHA</sequence>
<evidence type="ECO:0000256" key="6">
    <source>
        <dbReference type="RuleBase" id="RU361230"/>
    </source>
</evidence>
<organism evidence="8">
    <name type="scientific">TTV-like virus DXL1</name>
    <dbReference type="NCBI Taxonomy" id="167758"/>
    <lineage>
        <taxon>Viruses</taxon>
        <taxon>Monodnaviria</taxon>
        <taxon>Shotokuvirae</taxon>
        <taxon>Commensaviricota</taxon>
        <taxon>Cardeaviricetes</taxon>
        <taxon>Sanitavirales</taxon>
        <taxon>Anelloviridae</taxon>
        <taxon>Torque teno virus</taxon>
    </lineage>
</organism>
<dbReference type="GO" id="GO:0039615">
    <property type="term" value="C:T=1 icosahedral viral capsid"/>
    <property type="evidence" value="ECO:0007669"/>
    <property type="project" value="UniProtKB-UniRule"/>
</dbReference>
<keyword evidence="4 6" id="KW-0167">Capsid protein</keyword>
<feature type="region of interest" description="Disordered" evidence="7">
    <location>
        <begin position="323"/>
        <end position="347"/>
    </location>
</feature>
<evidence type="ECO:0000256" key="5">
    <source>
        <dbReference type="ARBA" id="ARBA00022844"/>
    </source>
</evidence>
<keyword evidence="3 6" id="KW-1140">T=1 icosahedral capsid protein</keyword>
<dbReference type="Pfam" id="PF02956">
    <property type="entry name" value="TT_ORF1"/>
    <property type="match status" value="1"/>
</dbReference>
<comment type="similarity">
    <text evidence="2 6">Belongs to the anelloviridae capsid protein family.</text>
</comment>
<dbReference type="EMBL" id="AF315076">
    <property type="protein sequence ID" value="AAL37157.1"/>
    <property type="molecule type" value="Genomic_DNA"/>
</dbReference>
<comment type="function">
    <text evidence="6">Self-assembles to form an icosahedral capsid.</text>
</comment>
<evidence type="ECO:0000256" key="4">
    <source>
        <dbReference type="ARBA" id="ARBA00022561"/>
    </source>
</evidence>
<evidence type="ECO:0000256" key="1">
    <source>
        <dbReference type="ARBA" id="ARBA00004328"/>
    </source>
</evidence>
<reference evidence="8" key="1">
    <citation type="submission" date="2000-10" db="EMBL/GenBank/DDBJ databases">
        <title>A novel TTV-like genome detected in both feces and blood from patients in a hepatitis outbreak.</title>
        <authorList>
            <person name="Luo K.X."/>
            <person name="He H.T."/>
            <person name="Xiao H."/>
            <person name="Liang W.F."/>
            <person name="Liu D.X."/>
        </authorList>
    </citation>
    <scope>NUCLEOTIDE SEQUENCE</scope>
</reference>
<evidence type="ECO:0000256" key="2">
    <source>
        <dbReference type="ARBA" id="ARBA00006131"/>
    </source>
</evidence>
<protein>
    <recommendedName>
        <fullName evidence="6">Capsid protein</fullName>
    </recommendedName>
</protein>
<comment type="subcellular location">
    <subcellularLocation>
        <location evidence="1 6">Virion</location>
    </subcellularLocation>
</comment>
<accession>Q77JT5</accession>
<name>Q77JT5_9VIRU</name>
<evidence type="ECO:0000256" key="3">
    <source>
        <dbReference type="ARBA" id="ARBA00022431"/>
    </source>
</evidence>
<evidence type="ECO:0000313" key="8">
    <source>
        <dbReference type="EMBL" id="AAL37157.1"/>
    </source>
</evidence>
<feature type="compositionally biased region" description="Polar residues" evidence="7">
    <location>
        <begin position="323"/>
        <end position="336"/>
    </location>
</feature>
<proteinExistence type="inferred from homology"/>
<feature type="region of interest" description="Disordered" evidence="7">
    <location>
        <begin position="668"/>
        <end position="733"/>
    </location>
</feature>
<keyword evidence="5 6" id="KW-0946">Virion</keyword>